<keyword evidence="2 4" id="KW-0813">Transport</keyword>
<evidence type="ECO:0000256" key="1">
    <source>
        <dbReference type="ARBA" id="ARBA00008725"/>
    </source>
</evidence>
<evidence type="ECO:0000256" key="4">
    <source>
        <dbReference type="PIRNR" id="PIRNR002756"/>
    </source>
</evidence>
<reference evidence="9 10" key="1">
    <citation type="journal article" date="2014" name="PLoS ONE">
        <title>Identification and Characterization of a New Erythromycin Biosynthetic Gene Cluster in Actinopolyspora erythraea YIM90600, a Novel Erythronolide-Producing Halophilic Actinomycete Isolated from Salt Field.</title>
        <authorList>
            <person name="Chen D."/>
            <person name="Feng J."/>
            <person name="Huang L."/>
            <person name="Zhang Q."/>
            <person name="Wu J."/>
            <person name="Zhu X."/>
            <person name="Duan Y."/>
            <person name="Xu Z."/>
        </authorList>
    </citation>
    <scope>NUCLEOTIDE SEQUENCE [LARGE SCALE GENOMIC DNA]</scope>
    <source>
        <strain evidence="9 10">YIM90600</strain>
    </source>
</reference>
<protein>
    <recommendedName>
        <fullName evidence="4">Phosphate-binding protein</fullName>
    </recommendedName>
</protein>
<feature type="compositionally biased region" description="Polar residues" evidence="5">
    <location>
        <begin position="173"/>
        <end position="186"/>
    </location>
</feature>
<sequence>MQRSIVRRTAAGAAAAALTLVLGACGAANESSGSADEGSGLSGTLDGAGASSQEAAQQAWRAAFSEEHPDVTVNYSPIGSGGGRERFVNGASDFGGTDAALEGEELKAAKERCGSLVEVPVYVSPVAVAFNLDGVDELKLTPQTIAGIFNQEITNWDAEAIKRSNPDVDLPSTPITPVNRSDESGTTENFVDYLSTAAPDAWPHEVSGNWPVSGGEAAKGTSGVKSAINAGNGTIGYLDASQAGDLGTVAVGVGDEFVSYSPEAAAKVVEVSERKEDQGEHVFAYDLARDTTESGTYPIVLVSYGMACGSYDDAGTGELVRSYFQYLLSEEGQQAAADAAGSAPISEGLRQKLQPAVEAIGASS</sequence>
<organism evidence="8 11">
    <name type="scientific">Actinopolyspora erythraea</name>
    <dbReference type="NCBI Taxonomy" id="414996"/>
    <lineage>
        <taxon>Bacteria</taxon>
        <taxon>Bacillati</taxon>
        <taxon>Actinomycetota</taxon>
        <taxon>Actinomycetes</taxon>
        <taxon>Actinopolysporales</taxon>
        <taxon>Actinopolysporaceae</taxon>
        <taxon>Actinopolyspora</taxon>
    </lineage>
</organism>
<dbReference type="RefSeq" id="WP_043578051.1">
    <property type="nucleotide sequence ID" value="NZ_CP022752.1"/>
</dbReference>
<dbReference type="PROSITE" id="PS51257">
    <property type="entry name" value="PROKAR_LIPOPROTEIN"/>
    <property type="match status" value="1"/>
</dbReference>
<keyword evidence="10" id="KW-1185">Reference proteome</keyword>
<dbReference type="InterPro" id="IPR050962">
    <property type="entry name" value="Phosphate-bind_PstS"/>
</dbReference>
<dbReference type="Proteomes" id="UP000029737">
    <property type="component" value="Unassembled WGS sequence"/>
</dbReference>
<dbReference type="EMBL" id="CP022752">
    <property type="protein sequence ID" value="ASU79763.1"/>
    <property type="molecule type" value="Genomic_DNA"/>
</dbReference>
<reference evidence="8 11" key="2">
    <citation type="submission" date="2017-08" db="EMBL/GenBank/DDBJ databases">
        <title>The complete genome sequence of moderately halophilic actinomycete Actinopolyspora erythraea YIM 90600, the producer of novel erythromycin, novel actinopolysporins A-C and tubercidin.</title>
        <authorList>
            <person name="Yin M."/>
            <person name="Tang S."/>
        </authorList>
    </citation>
    <scope>NUCLEOTIDE SEQUENCE [LARGE SCALE GENOMIC DNA]</scope>
    <source>
        <strain evidence="8 11">YIM 90600</strain>
    </source>
</reference>
<dbReference type="HOGENOM" id="CLU_034528_0_0_11"/>
<evidence type="ECO:0000313" key="9">
    <source>
        <dbReference type="EMBL" id="KGI79511.1"/>
    </source>
</evidence>
<evidence type="ECO:0000256" key="2">
    <source>
        <dbReference type="ARBA" id="ARBA00022448"/>
    </source>
</evidence>
<accession>A0A099D0T5</accession>
<dbReference type="Pfam" id="PF12849">
    <property type="entry name" value="PBP_like_2"/>
    <property type="match status" value="1"/>
</dbReference>
<dbReference type="SUPFAM" id="SSF53850">
    <property type="entry name" value="Periplasmic binding protein-like II"/>
    <property type="match status" value="1"/>
</dbReference>
<dbReference type="CDD" id="cd13565">
    <property type="entry name" value="PBP2_PstS"/>
    <property type="match status" value="1"/>
</dbReference>
<dbReference type="OrthoDB" id="9801510at2"/>
<evidence type="ECO:0000259" key="7">
    <source>
        <dbReference type="Pfam" id="PF12849"/>
    </source>
</evidence>
<comment type="similarity">
    <text evidence="1 4">Belongs to the PstS family.</text>
</comment>
<dbReference type="Gene3D" id="3.40.190.10">
    <property type="entry name" value="Periplasmic binding protein-like II"/>
    <property type="match status" value="2"/>
</dbReference>
<name>A0A099D0T5_9ACTN</name>
<dbReference type="GO" id="GO:0043190">
    <property type="term" value="C:ATP-binding cassette (ABC) transporter complex"/>
    <property type="evidence" value="ECO:0007669"/>
    <property type="project" value="InterPro"/>
</dbReference>
<evidence type="ECO:0000256" key="3">
    <source>
        <dbReference type="ARBA" id="ARBA00022592"/>
    </source>
</evidence>
<dbReference type="Proteomes" id="UP000215043">
    <property type="component" value="Chromosome"/>
</dbReference>
<dbReference type="PANTHER" id="PTHR42996:SF1">
    <property type="entry name" value="PHOSPHATE-BINDING PROTEIN PSTS"/>
    <property type="match status" value="1"/>
</dbReference>
<gene>
    <name evidence="8" type="ORF">CDG81_17520</name>
    <name evidence="9" type="ORF">IL38_22565</name>
</gene>
<feature type="region of interest" description="Disordered" evidence="5">
    <location>
        <begin position="164"/>
        <end position="186"/>
    </location>
</feature>
<evidence type="ECO:0000313" key="10">
    <source>
        <dbReference type="Proteomes" id="UP000029737"/>
    </source>
</evidence>
<evidence type="ECO:0000313" key="8">
    <source>
        <dbReference type="EMBL" id="ASU79763.1"/>
    </source>
</evidence>
<dbReference type="eggNOG" id="COG0226">
    <property type="taxonomic scope" value="Bacteria"/>
</dbReference>
<feature type="domain" description="PBP" evidence="7">
    <location>
        <begin position="37"/>
        <end position="331"/>
    </location>
</feature>
<dbReference type="GO" id="GO:0035435">
    <property type="term" value="P:phosphate ion transmembrane transport"/>
    <property type="evidence" value="ECO:0007669"/>
    <property type="project" value="InterPro"/>
</dbReference>
<feature type="signal peptide" evidence="6">
    <location>
        <begin position="1"/>
        <end position="27"/>
    </location>
</feature>
<dbReference type="GO" id="GO:0042301">
    <property type="term" value="F:phosphate ion binding"/>
    <property type="evidence" value="ECO:0007669"/>
    <property type="project" value="InterPro"/>
</dbReference>
<feature type="region of interest" description="Disordered" evidence="5">
    <location>
        <begin position="31"/>
        <end position="59"/>
    </location>
</feature>
<evidence type="ECO:0000313" key="11">
    <source>
        <dbReference type="Proteomes" id="UP000215043"/>
    </source>
</evidence>
<keyword evidence="3 4" id="KW-0592">Phosphate transport</keyword>
<dbReference type="InterPro" id="IPR024370">
    <property type="entry name" value="PBP_domain"/>
</dbReference>
<dbReference type="AlphaFoldDB" id="A0A099D0T5"/>
<feature type="chain" id="PRO_5001944055" description="Phosphate-binding protein" evidence="6">
    <location>
        <begin position="28"/>
        <end position="364"/>
    </location>
</feature>
<dbReference type="EMBL" id="JPMV01000043">
    <property type="protein sequence ID" value="KGI79511.1"/>
    <property type="molecule type" value="Genomic_DNA"/>
</dbReference>
<dbReference type="PANTHER" id="PTHR42996">
    <property type="entry name" value="PHOSPHATE-BINDING PROTEIN PSTS"/>
    <property type="match status" value="1"/>
</dbReference>
<evidence type="ECO:0000256" key="6">
    <source>
        <dbReference type="SAM" id="SignalP"/>
    </source>
</evidence>
<proteinExistence type="inferred from homology"/>
<keyword evidence="6" id="KW-0732">Signal</keyword>
<feature type="compositionally biased region" description="Low complexity" evidence="5">
    <location>
        <begin position="48"/>
        <end position="59"/>
    </location>
</feature>
<dbReference type="PIRSF" id="PIRSF002756">
    <property type="entry name" value="PstS"/>
    <property type="match status" value="1"/>
</dbReference>
<dbReference type="InterPro" id="IPR005673">
    <property type="entry name" value="ABC_phos-bd_PstS"/>
</dbReference>
<evidence type="ECO:0000256" key="5">
    <source>
        <dbReference type="SAM" id="MobiDB-lite"/>
    </source>
</evidence>
<dbReference type="KEGG" id="aey:CDG81_17520"/>